<sequence length="509" mass="56924">MLVWSCDPCQLCIIHFPVSNFSSAYQKTADGESVVTEPYCLDLVTNCRDTRLARRGFLVTYSLSQFYGDLQQTGLTAYEVDMTAIIDDFMVEVNADGKYVVEVYDVRPDTRYFLYGINSDSPDLYGEEVVSPLVLDSQRSYTFHCRHRQQDIIPSIAVKWTSVAFLVVLALNLLLICYTRMDGAQKEFADVRSRKEEMEALNIALKDANKAKDIFLATMSRELQAPVANIAGFLQSLKQTELDPSQADFLGEALSSCKGLMRHMGYIMDLTDLEAGRLTTNYQVFDIRELVDEIMEDYVQEAREKPDVEVAAVVHDAVPVLVVGDNGKIRQVIESLISNSLKFTNVGHIFICVRLGSDDLLGAHRIASLTGSHGSMNQSFAGNALSPQKLEDESFMEMSFTARRPESYTDMSFTSRRADPSRGSVGSLGIFHRGLRSSGTWANLQQIFDYNVSPIRPTPTGAENTFHVIFSVEVCQSKNHRNLFCPLHPGCTMEPVSSSCPHLILNNRE</sequence>
<organism evidence="7 8">
    <name type="scientific">Chara braunii</name>
    <name type="common">Braun's stonewort</name>
    <dbReference type="NCBI Taxonomy" id="69332"/>
    <lineage>
        <taxon>Eukaryota</taxon>
        <taxon>Viridiplantae</taxon>
        <taxon>Streptophyta</taxon>
        <taxon>Charophyceae</taxon>
        <taxon>Charales</taxon>
        <taxon>Characeae</taxon>
        <taxon>Chara</taxon>
    </lineage>
</organism>
<dbReference type="AlphaFoldDB" id="A0A388MD76"/>
<dbReference type="InterPro" id="IPR036890">
    <property type="entry name" value="HATPase_C_sf"/>
</dbReference>
<dbReference type="SUPFAM" id="SSF55874">
    <property type="entry name" value="ATPase domain of HSP90 chaperone/DNA topoisomerase II/histidine kinase"/>
    <property type="match status" value="1"/>
</dbReference>
<dbReference type="InterPro" id="IPR003661">
    <property type="entry name" value="HisK_dim/P_dom"/>
</dbReference>
<evidence type="ECO:0000313" key="7">
    <source>
        <dbReference type="EMBL" id="GBG92463.1"/>
    </source>
</evidence>
<evidence type="ECO:0000256" key="1">
    <source>
        <dbReference type="ARBA" id="ARBA00000085"/>
    </source>
</evidence>
<dbReference type="Pfam" id="PF00512">
    <property type="entry name" value="HisKA"/>
    <property type="match status" value="1"/>
</dbReference>
<keyword evidence="5" id="KW-0472">Membrane</keyword>
<accession>A0A388MD76</accession>
<dbReference type="InterPro" id="IPR036097">
    <property type="entry name" value="HisK_dim/P_sf"/>
</dbReference>
<dbReference type="Gene3D" id="3.30.565.10">
    <property type="entry name" value="Histidine kinase-like ATPase, C-terminal domain"/>
    <property type="match status" value="1"/>
</dbReference>
<dbReference type="InterPro" id="IPR050956">
    <property type="entry name" value="2C_system_His_kinase"/>
</dbReference>
<dbReference type="STRING" id="69332.A0A388MD76"/>
<evidence type="ECO:0000256" key="2">
    <source>
        <dbReference type="ARBA" id="ARBA00012438"/>
    </source>
</evidence>
<dbReference type="EMBL" id="BFEA01001063">
    <property type="protein sequence ID" value="GBG92463.1"/>
    <property type="molecule type" value="Genomic_DNA"/>
</dbReference>
<feature type="coiled-coil region" evidence="4">
    <location>
        <begin position="181"/>
        <end position="211"/>
    </location>
</feature>
<keyword evidence="4" id="KW-0175">Coiled coil</keyword>
<protein>
    <recommendedName>
        <fullName evidence="2">histidine kinase</fullName>
        <ecNumber evidence="2">2.7.13.3</ecNumber>
    </recommendedName>
</protein>
<proteinExistence type="predicted"/>
<keyword evidence="5" id="KW-1133">Transmembrane helix</keyword>
<reference evidence="7 8" key="1">
    <citation type="journal article" date="2018" name="Cell">
        <title>The Chara Genome: Secondary Complexity and Implications for Plant Terrestrialization.</title>
        <authorList>
            <person name="Nishiyama T."/>
            <person name="Sakayama H."/>
            <person name="Vries J.D."/>
            <person name="Buschmann H."/>
            <person name="Saint-Marcoux D."/>
            <person name="Ullrich K.K."/>
            <person name="Haas F.B."/>
            <person name="Vanderstraeten L."/>
            <person name="Becker D."/>
            <person name="Lang D."/>
            <person name="Vosolsobe S."/>
            <person name="Rombauts S."/>
            <person name="Wilhelmsson P.K.I."/>
            <person name="Janitza P."/>
            <person name="Kern R."/>
            <person name="Heyl A."/>
            <person name="Rumpler F."/>
            <person name="Villalobos L.I.A.C."/>
            <person name="Clay J.M."/>
            <person name="Skokan R."/>
            <person name="Toyoda A."/>
            <person name="Suzuki Y."/>
            <person name="Kagoshima H."/>
            <person name="Schijlen E."/>
            <person name="Tajeshwar N."/>
            <person name="Catarino B."/>
            <person name="Hetherington A.J."/>
            <person name="Saltykova A."/>
            <person name="Bonnot C."/>
            <person name="Breuninger H."/>
            <person name="Symeonidi A."/>
            <person name="Radhakrishnan G.V."/>
            <person name="Van Nieuwerburgh F."/>
            <person name="Deforce D."/>
            <person name="Chang C."/>
            <person name="Karol K.G."/>
            <person name="Hedrich R."/>
            <person name="Ulvskov P."/>
            <person name="Glockner G."/>
            <person name="Delwiche C.F."/>
            <person name="Petrasek J."/>
            <person name="Van de Peer Y."/>
            <person name="Friml J."/>
            <person name="Beilby M."/>
            <person name="Dolan L."/>
            <person name="Kohara Y."/>
            <person name="Sugano S."/>
            <person name="Fujiyama A."/>
            <person name="Delaux P.-M."/>
            <person name="Quint M."/>
            <person name="TheiBen G."/>
            <person name="Hagemann M."/>
            <person name="Harholt J."/>
            <person name="Dunand C."/>
            <person name="Zachgo S."/>
            <person name="Langdale J."/>
            <person name="Maumus F."/>
            <person name="Straeten D.V.D."/>
            <person name="Gould S.B."/>
            <person name="Rensing S.A."/>
        </authorList>
    </citation>
    <scope>NUCLEOTIDE SEQUENCE [LARGE SCALE GENOMIC DNA]</scope>
    <source>
        <strain evidence="7 8">S276</strain>
    </source>
</reference>
<dbReference type="SMART" id="SM00388">
    <property type="entry name" value="HisKA"/>
    <property type="match status" value="1"/>
</dbReference>
<dbReference type="Proteomes" id="UP000265515">
    <property type="component" value="Unassembled WGS sequence"/>
</dbReference>
<evidence type="ECO:0000256" key="4">
    <source>
        <dbReference type="SAM" id="Coils"/>
    </source>
</evidence>
<comment type="caution">
    <text evidence="7">The sequence shown here is derived from an EMBL/GenBank/DDBJ whole genome shotgun (WGS) entry which is preliminary data.</text>
</comment>
<keyword evidence="5" id="KW-0812">Transmembrane</keyword>
<dbReference type="Gramene" id="GBG92463">
    <property type="protein sequence ID" value="GBG92463"/>
    <property type="gene ID" value="CBR_g55544"/>
</dbReference>
<dbReference type="SUPFAM" id="SSF47384">
    <property type="entry name" value="Homodimeric domain of signal transducing histidine kinase"/>
    <property type="match status" value="1"/>
</dbReference>
<evidence type="ECO:0000259" key="6">
    <source>
        <dbReference type="PROSITE" id="PS50109"/>
    </source>
</evidence>
<dbReference type="Gene3D" id="1.10.287.130">
    <property type="match status" value="1"/>
</dbReference>
<comment type="catalytic activity">
    <reaction evidence="1">
        <text>ATP + protein L-histidine = ADP + protein N-phospho-L-histidine.</text>
        <dbReference type="EC" id="2.7.13.3"/>
    </reaction>
</comment>
<dbReference type="PANTHER" id="PTHR43719:SF28">
    <property type="entry name" value="PEROXIDE STRESS-ACTIVATED HISTIDINE KINASE MAK1-RELATED"/>
    <property type="match status" value="1"/>
</dbReference>
<evidence type="ECO:0000313" key="8">
    <source>
        <dbReference type="Proteomes" id="UP000265515"/>
    </source>
</evidence>
<dbReference type="PANTHER" id="PTHR43719">
    <property type="entry name" value="TWO-COMPONENT HISTIDINE KINASE"/>
    <property type="match status" value="1"/>
</dbReference>
<feature type="transmembrane region" description="Helical" evidence="5">
    <location>
        <begin position="157"/>
        <end position="178"/>
    </location>
</feature>
<name>A0A388MD76_CHABU</name>
<keyword evidence="8" id="KW-1185">Reference proteome</keyword>
<evidence type="ECO:0000256" key="3">
    <source>
        <dbReference type="ARBA" id="ARBA00022553"/>
    </source>
</evidence>
<dbReference type="EC" id="2.7.13.3" evidence="2"/>
<evidence type="ECO:0000256" key="5">
    <source>
        <dbReference type="SAM" id="Phobius"/>
    </source>
</evidence>
<keyword evidence="3" id="KW-0597">Phosphoprotein</keyword>
<dbReference type="InterPro" id="IPR005467">
    <property type="entry name" value="His_kinase_dom"/>
</dbReference>
<dbReference type="OrthoDB" id="60033at2759"/>
<feature type="domain" description="Histidine kinase" evidence="6">
    <location>
        <begin position="218"/>
        <end position="351"/>
    </location>
</feature>
<dbReference type="PROSITE" id="PS50109">
    <property type="entry name" value="HIS_KIN"/>
    <property type="match status" value="1"/>
</dbReference>
<dbReference type="GO" id="GO:0000155">
    <property type="term" value="F:phosphorelay sensor kinase activity"/>
    <property type="evidence" value="ECO:0007669"/>
    <property type="project" value="InterPro"/>
</dbReference>
<gene>
    <name evidence="7" type="ORF">CBR_g55544</name>
</gene>